<sequence>MRSLLMMSHYRGSLFTTLDQAMDAMEHHGWTMVVNNDSYSPFSFCHPLQCNRLRNLEKRYALVLGRKSFKLTTNHRISSYNIHDPHDS</sequence>
<reference evidence="1 2" key="1">
    <citation type="submission" date="2018-11" db="EMBL/GenBank/DDBJ databases">
        <authorList>
            <consortium name="Pathogen Informatics"/>
        </authorList>
    </citation>
    <scope>NUCLEOTIDE SEQUENCE [LARGE SCALE GENOMIC DNA]</scope>
</reference>
<dbReference type="OrthoDB" id="5784654at2759"/>
<accession>A0A3P7IWE1</accession>
<keyword evidence="2" id="KW-1185">Reference proteome</keyword>
<proteinExistence type="predicted"/>
<protein>
    <submittedName>
        <fullName evidence="1">Uncharacterized protein</fullName>
    </submittedName>
</protein>
<dbReference type="EMBL" id="UYYB01009268">
    <property type="protein sequence ID" value="VDM68577.1"/>
    <property type="molecule type" value="Genomic_DNA"/>
</dbReference>
<evidence type="ECO:0000313" key="2">
    <source>
        <dbReference type="Proteomes" id="UP000270094"/>
    </source>
</evidence>
<dbReference type="AlphaFoldDB" id="A0A3P7IWE1"/>
<gene>
    <name evidence="1" type="ORF">SVUK_LOCUS3575</name>
</gene>
<name>A0A3P7IWE1_STRVU</name>
<dbReference type="Proteomes" id="UP000270094">
    <property type="component" value="Unassembled WGS sequence"/>
</dbReference>
<organism evidence="1 2">
    <name type="scientific">Strongylus vulgaris</name>
    <name type="common">Blood worm</name>
    <dbReference type="NCBI Taxonomy" id="40348"/>
    <lineage>
        <taxon>Eukaryota</taxon>
        <taxon>Metazoa</taxon>
        <taxon>Ecdysozoa</taxon>
        <taxon>Nematoda</taxon>
        <taxon>Chromadorea</taxon>
        <taxon>Rhabditida</taxon>
        <taxon>Rhabditina</taxon>
        <taxon>Rhabditomorpha</taxon>
        <taxon>Strongyloidea</taxon>
        <taxon>Strongylidae</taxon>
        <taxon>Strongylus</taxon>
    </lineage>
</organism>
<evidence type="ECO:0000313" key="1">
    <source>
        <dbReference type="EMBL" id="VDM68577.1"/>
    </source>
</evidence>